<evidence type="ECO:0000256" key="3">
    <source>
        <dbReference type="ARBA" id="ARBA00022723"/>
    </source>
</evidence>
<protein>
    <submittedName>
        <fullName evidence="8">Uncharacterized protein</fullName>
    </submittedName>
</protein>
<dbReference type="GO" id="GO:0006508">
    <property type="term" value="P:proteolysis"/>
    <property type="evidence" value="ECO:0007669"/>
    <property type="project" value="UniProtKB-KW"/>
</dbReference>
<evidence type="ECO:0000313" key="8">
    <source>
        <dbReference type="EMBL" id="OJJ30275.1"/>
    </source>
</evidence>
<keyword evidence="5" id="KW-0862">Zinc</keyword>
<proteinExistence type="predicted"/>
<evidence type="ECO:0000256" key="4">
    <source>
        <dbReference type="ARBA" id="ARBA00022801"/>
    </source>
</evidence>
<gene>
    <name evidence="8" type="ORF">ASPWEDRAFT_121155</name>
</gene>
<evidence type="ECO:0000313" key="9">
    <source>
        <dbReference type="Proteomes" id="UP000184383"/>
    </source>
</evidence>
<dbReference type="Gene3D" id="3.40.390.10">
    <property type="entry name" value="Collagenase (Catalytic Domain)"/>
    <property type="match status" value="1"/>
</dbReference>
<dbReference type="AlphaFoldDB" id="A0A1L9R5T1"/>
<dbReference type="GO" id="GO:0008237">
    <property type="term" value="F:metallopeptidase activity"/>
    <property type="evidence" value="ECO:0007669"/>
    <property type="project" value="UniProtKB-KW"/>
</dbReference>
<sequence>MPLKQLRRCSHQSICQNSSSHATAAGYKQPTQQQRIAATKPTAAPSTRRIKSSALKHDSKQFPAPLVLPDDDLALDPDYPAQSFQKWLDEEDRNEITPTKRTVYVVAPPGIDDECTFVQSWTEPQKGDDKHRITTPRTQDIVDYLAAFYHGLPVKLLPVPDFRFVPWDEGKKSSKTAPRYVGLAISEECVRIGTRACPDKIYPRQLNLDDLLDVAMGILPDDAYALCMLVNHDLFEDADDTFVCGRAYGGSRVAVVSSARYCPNIDIIQSVERQHAWPASHCKAYMQECCTSGWVGLKKQRTSKDDPSSTQNPPLEAALASYSKLPDIDSFPALLSALWLARMCRTASHELGHCFGIDHCVYYACIMQGSASLSEDARQPPYLCPIDLSKILHATGTTSSDRYRSLLEYCQRPENSDTHVFSSFASWLSVVLEEARL</sequence>
<dbReference type="GeneID" id="63744895"/>
<accession>A0A1L9R5T1</accession>
<dbReference type="InterPro" id="IPR012962">
    <property type="entry name" value="Pept_M54_archaemetzincn"/>
</dbReference>
<evidence type="ECO:0000256" key="2">
    <source>
        <dbReference type="ARBA" id="ARBA00022670"/>
    </source>
</evidence>
<dbReference type="CDD" id="cd11375">
    <property type="entry name" value="Peptidase_M54"/>
    <property type="match status" value="1"/>
</dbReference>
<keyword evidence="2" id="KW-0645">Protease</keyword>
<evidence type="ECO:0000256" key="7">
    <source>
        <dbReference type="SAM" id="MobiDB-lite"/>
    </source>
</evidence>
<dbReference type="PANTHER" id="PTHR15910">
    <property type="entry name" value="ARCHAEMETZINCIN"/>
    <property type="match status" value="1"/>
</dbReference>
<dbReference type="InterPro" id="IPR024079">
    <property type="entry name" value="MetalloPept_cat_dom_sf"/>
</dbReference>
<keyword evidence="9" id="KW-1185">Reference proteome</keyword>
<evidence type="ECO:0000256" key="5">
    <source>
        <dbReference type="ARBA" id="ARBA00022833"/>
    </source>
</evidence>
<dbReference type="GO" id="GO:0046872">
    <property type="term" value="F:metal ion binding"/>
    <property type="evidence" value="ECO:0007669"/>
    <property type="project" value="UniProtKB-KW"/>
</dbReference>
<evidence type="ECO:0000256" key="6">
    <source>
        <dbReference type="ARBA" id="ARBA00023049"/>
    </source>
</evidence>
<dbReference type="RefSeq" id="XP_040683952.1">
    <property type="nucleotide sequence ID" value="XM_040829047.1"/>
</dbReference>
<dbReference type="EMBL" id="KV878217">
    <property type="protein sequence ID" value="OJJ30275.1"/>
    <property type="molecule type" value="Genomic_DNA"/>
</dbReference>
<name>A0A1L9R5T1_ASPWE</name>
<dbReference type="VEuPathDB" id="FungiDB:ASPWEDRAFT_121155"/>
<keyword evidence="3" id="KW-0479">Metal-binding</keyword>
<dbReference type="Proteomes" id="UP000184383">
    <property type="component" value="Unassembled WGS sequence"/>
</dbReference>
<dbReference type="PANTHER" id="PTHR15910:SF1">
    <property type="entry name" value="ARCHAEMETZINCIN-2"/>
    <property type="match status" value="1"/>
</dbReference>
<dbReference type="Pfam" id="PF07998">
    <property type="entry name" value="Peptidase_M54"/>
    <property type="match status" value="1"/>
</dbReference>
<keyword evidence="6" id="KW-0482">Metalloprotease</keyword>
<comment type="cofactor">
    <cofactor evidence="1">
        <name>Zn(2+)</name>
        <dbReference type="ChEBI" id="CHEBI:29105"/>
    </cofactor>
</comment>
<feature type="region of interest" description="Disordered" evidence="7">
    <location>
        <begin position="18"/>
        <end position="48"/>
    </location>
</feature>
<dbReference type="OrthoDB" id="2365600at2759"/>
<evidence type="ECO:0000256" key="1">
    <source>
        <dbReference type="ARBA" id="ARBA00001947"/>
    </source>
</evidence>
<dbReference type="SUPFAM" id="SSF55486">
    <property type="entry name" value="Metalloproteases ('zincins'), catalytic domain"/>
    <property type="match status" value="1"/>
</dbReference>
<organism evidence="8 9">
    <name type="scientific">Aspergillus wentii DTO 134E9</name>
    <dbReference type="NCBI Taxonomy" id="1073089"/>
    <lineage>
        <taxon>Eukaryota</taxon>
        <taxon>Fungi</taxon>
        <taxon>Dikarya</taxon>
        <taxon>Ascomycota</taxon>
        <taxon>Pezizomycotina</taxon>
        <taxon>Eurotiomycetes</taxon>
        <taxon>Eurotiomycetidae</taxon>
        <taxon>Eurotiales</taxon>
        <taxon>Aspergillaceae</taxon>
        <taxon>Aspergillus</taxon>
        <taxon>Aspergillus subgen. Cremei</taxon>
    </lineage>
</organism>
<keyword evidence="4" id="KW-0378">Hydrolase</keyword>
<reference evidence="9" key="1">
    <citation type="journal article" date="2017" name="Genome Biol.">
        <title>Comparative genomics reveals high biological diversity and specific adaptations in the industrially and medically important fungal genus Aspergillus.</title>
        <authorList>
            <person name="de Vries R.P."/>
            <person name="Riley R."/>
            <person name="Wiebenga A."/>
            <person name="Aguilar-Osorio G."/>
            <person name="Amillis S."/>
            <person name="Uchima C.A."/>
            <person name="Anderluh G."/>
            <person name="Asadollahi M."/>
            <person name="Askin M."/>
            <person name="Barry K."/>
            <person name="Battaglia E."/>
            <person name="Bayram O."/>
            <person name="Benocci T."/>
            <person name="Braus-Stromeyer S.A."/>
            <person name="Caldana C."/>
            <person name="Canovas D."/>
            <person name="Cerqueira G.C."/>
            <person name="Chen F."/>
            <person name="Chen W."/>
            <person name="Choi C."/>
            <person name="Clum A."/>
            <person name="Dos Santos R.A."/>
            <person name="Damasio A.R."/>
            <person name="Diallinas G."/>
            <person name="Emri T."/>
            <person name="Fekete E."/>
            <person name="Flipphi M."/>
            <person name="Freyberg S."/>
            <person name="Gallo A."/>
            <person name="Gournas C."/>
            <person name="Habgood R."/>
            <person name="Hainaut M."/>
            <person name="Harispe M.L."/>
            <person name="Henrissat B."/>
            <person name="Hilden K.S."/>
            <person name="Hope R."/>
            <person name="Hossain A."/>
            <person name="Karabika E."/>
            <person name="Karaffa L."/>
            <person name="Karanyi Z."/>
            <person name="Krasevec N."/>
            <person name="Kuo A."/>
            <person name="Kusch H."/>
            <person name="LaButti K."/>
            <person name="Lagendijk E.L."/>
            <person name="Lapidus A."/>
            <person name="Levasseur A."/>
            <person name="Lindquist E."/>
            <person name="Lipzen A."/>
            <person name="Logrieco A.F."/>
            <person name="MacCabe A."/>
            <person name="Maekelae M.R."/>
            <person name="Malavazi I."/>
            <person name="Melin P."/>
            <person name="Meyer V."/>
            <person name="Mielnichuk N."/>
            <person name="Miskei M."/>
            <person name="Molnar A.P."/>
            <person name="Mule G."/>
            <person name="Ngan C.Y."/>
            <person name="Orejas M."/>
            <person name="Orosz E."/>
            <person name="Ouedraogo J.P."/>
            <person name="Overkamp K.M."/>
            <person name="Park H.-S."/>
            <person name="Perrone G."/>
            <person name="Piumi F."/>
            <person name="Punt P.J."/>
            <person name="Ram A.F."/>
            <person name="Ramon A."/>
            <person name="Rauscher S."/>
            <person name="Record E."/>
            <person name="Riano-Pachon D.M."/>
            <person name="Robert V."/>
            <person name="Roehrig J."/>
            <person name="Ruller R."/>
            <person name="Salamov A."/>
            <person name="Salih N.S."/>
            <person name="Samson R.A."/>
            <person name="Sandor E."/>
            <person name="Sanguinetti M."/>
            <person name="Schuetze T."/>
            <person name="Sepcic K."/>
            <person name="Shelest E."/>
            <person name="Sherlock G."/>
            <person name="Sophianopoulou V."/>
            <person name="Squina F.M."/>
            <person name="Sun H."/>
            <person name="Susca A."/>
            <person name="Todd R.B."/>
            <person name="Tsang A."/>
            <person name="Unkles S.E."/>
            <person name="van de Wiele N."/>
            <person name="van Rossen-Uffink D."/>
            <person name="Oliveira J.V."/>
            <person name="Vesth T.C."/>
            <person name="Visser J."/>
            <person name="Yu J.-H."/>
            <person name="Zhou M."/>
            <person name="Andersen M.R."/>
            <person name="Archer D.B."/>
            <person name="Baker S.E."/>
            <person name="Benoit I."/>
            <person name="Brakhage A.A."/>
            <person name="Braus G.H."/>
            <person name="Fischer R."/>
            <person name="Frisvad J.C."/>
            <person name="Goldman G.H."/>
            <person name="Houbraken J."/>
            <person name="Oakley B."/>
            <person name="Pocsi I."/>
            <person name="Scazzocchio C."/>
            <person name="Seiboth B."/>
            <person name="vanKuyk P.A."/>
            <person name="Wortman J."/>
            <person name="Dyer P.S."/>
            <person name="Grigoriev I.V."/>
        </authorList>
    </citation>
    <scope>NUCLEOTIDE SEQUENCE [LARGE SCALE GENOMIC DNA]</scope>
    <source>
        <strain evidence="9">DTO 134E9</strain>
    </source>
</reference>